<dbReference type="OrthoDB" id="9798454at2"/>
<evidence type="ECO:0000256" key="2">
    <source>
        <dbReference type="ARBA" id="ARBA00022630"/>
    </source>
</evidence>
<dbReference type="Proteomes" id="UP000256999">
    <property type="component" value="Unassembled WGS sequence"/>
</dbReference>
<gene>
    <name evidence="6" type="ORF">DXX92_06200</name>
</gene>
<evidence type="ECO:0000313" key="6">
    <source>
        <dbReference type="EMBL" id="REL34991.1"/>
    </source>
</evidence>
<comment type="caution">
    <text evidence="6">The sequence shown here is derived from an EMBL/GenBank/DDBJ whole genome shotgun (WGS) entry which is preliminary data.</text>
</comment>
<evidence type="ECO:0000259" key="5">
    <source>
        <dbReference type="Pfam" id="PF02525"/>
    </source>
</evidence>
<dbReference type="Gene3D" id="3.40.50.360">
    <property type="match status" value="1"/>
</dbReference>
<feature type="domain" description="Flavodoxin-like fold" evidence="5">
    <location>
        <begin position="3"/>
        <end position="189"/>
    </location>
</feature>
<dbReference type="InterPro" id="IPR003680">
    <property type="entry name" value="Flavodoxin_fold"/>
</dbReference>
<evidence type="ECO:0000256" key="4">
    <source>
        <dbReference type="ARBA" id="ARBA00037981"/>
    </source>
</evidence>
<comment type="cofactor">
    <cofactor evidence="1">
        <name>FAD</name>
        <dbReference type="ChEBI" id="CHEBI:57692"/>
    </cofactor>
</comment>
<proteinExistence type="inferred from homology"/>
<protein>
    <submittedName>
        <fullName evidence="6">Flavodoxin family protein</fullName>
    </submittedName>
</protein>
<reference evidence="6 7" key="1">
    <citation type="submission" date="2018-08" db="EMBL/GenBank/DDBJ databases">
        <title>Thalassotalea euphylliae genome.</title>
        <authorList>
            <person name="Summers S."/>
            <person name="Rice S.A."/>
            <person name="Freckelton M.L."/>
            <person name="Nedved B.T."/>
            <person name="Hadfield M.G."/>
        </authorList>
    </citation>
    <scope>NUCLEOTIDE SEQUENCE [LARGE SCALE GENOMIC DNA]</scope>
    <source>
        <strain evidence="6 7">H2</strain>
    </source>
</reference>
<dbReference type="Pfam" id="PF02525">
    <property type="entry name" value="Flavodoxin_2"/>
    <property type="match status" value="1"/>
</dbReference>
<dbReference type="PANTHER" id="PTHR46305">
    <property type="match status" value="1"/>
</dbReference>
<name>A0A3E0UD93_9GAMM</name>
<dbReference type="SUPFAM" id="SSF52218">
    <property type="entry name" value="Flavoproteins"/>
    <property type="match status" value="1"/>
</dbReference>
<organism evidence="6 7">
    <name type="scientific">Thalassotalea euphylliae</name>
    <dbReference type="NCBI Taxonomy" id="1655234"/>
    <lineage>
        <taxon>Bacteria</taxon>
        <taxon>Pseudomonadati</taxon>
        <taxon>Pseudomonadota</taxon>
        <taxon>Gammaproteobacteria</taxon>
        <taxon>Alteromonadales</taxon>
        <taxon>Colwelliaceae</taxon>
        <taxon>Thalassotalea</taxon>
    </lineage>
</organism>
<keyword evidence="2" id="KW-0285">Flavoprotein</keyword>
<evidence type="ECO:0000313" key="7">
    <source>
        <dbReference type="Proteomes" id="UP000256999"/>
    </source>
</evidence>
<comment type="similarity">
    <text evidence="4">Belongs to the oxidoreductase MdaB family.</text>
</comment>
<accession>A0A3E0UD93</accession>
<dbReference type="RefSeq" id="WP_115999665.1">
    <property type="nucleotide sequence ID" value="NZ_QUOV01000001.1"/>
</dbReference>
<dbReference type="EMBL" id="QUOV01000001">
    <property type="protein sequence ID" value="REL34991.1"/>
    <property type="molecule type" value="Genomic_DNA"/>
</dbReference>
<evidence type="ECO:0000256" key="3">
    <source>
        <dbReference type="ARBA" id="ARBA00022827"/>
    </source>
</evidence>
<dbReference type="InterPro" id="IPR029039">
    <property type="entry name" value="Flavoprotein-like_sf"/>
</dbReference>
<dbReference type="InterPro" id="IPR052397">
    <property type="entry name" value="NADPH-QR_MdaB"/>
</dbReference>
<keyword evidence="3" id="KW-0274">FAD</keyword>
<evidence type="ECO:0000256" key="1">
    <source>
        <dbReference type="ARBA" id="ARBA00001974"/>
    </source>
</evidence>
<sequence>MSNVLIINAHHYYPFSEGKLNASLVDKAATQLAEKGHEIRVISIGESFDVEQELAHHQWADIVLLQAPVNWMGVPWSFKKYMDEVYTAGMGGALCNGDGRTEDAPKSNYGTGGALAGTKYMLSLTFNAPASSFNDELDFFEGKSVDDLFFPMHMNFKFFGMTAMETFVCFDVMKNADIENDFKRFEAHLNQHF</sequence>
<dbReference type="AlphaFoldDB" id="A0A3E0UD93"/>
<dbReference type="PANTHER" id="PTHR46305:SF3">
    <property type="entry name" value="NADPH:QUINONE OXIDOREDUCTASE MDAB"/>
    <property type="match status" value="1"/>
</dbReference>